<gene>
    <name evidence="2" type="ORF">JJB09_16845</name>
</gene>
<keyword evidence="3" id="KW-1185">Reference proteome</keyword>
<proteinExistence type="predicted"/>
<dbReference type="RefSeq" id="WP_201660614.1">
    <property type="nucleotide sequence ID" value="NZ_JAEQNC010000009.1"/>
</dbReference>
<dbReference type="Proteomes" id="UP000633219">
    <property type="component" value="Unassembled WGS sequence"/>
</dbReference>
<accession>A0A936YNG1</accession>
<feature type="region of interest" description="Disordered" evidence="1">
    <location>
        <begin position="1"/>
        <end position="50"/>
    </location>
</feature>
<sequence>MIISGVGSNEPAAASLNASTKSPAKSHPVENTSIRPSTIKAKQRANAEAKEVRTLEGRKILHWKYYNMVLGTSQPAPLDRQLPMFGQVIVKVGDQHLEDNTLVATANLLHHAMGHDPFRAARESMKDVRGQIVPFQE</sequence>
<protein>
    <submittedName>
        <fullName evidence="2">Uncharacterized protein</fullName>
    </submittedName>
</protein>
<name>A0A936YNG1_9HYPH</name>
<feature type="compositionally biased region" description="Polar residues" evidence="1">
    <location>
        <begin position="16"/>
        <end position="36"/>
    </location>
</feature>
<evidence type="ECO:0000256" key="1">
    <source>
        <dbReference type="SAM" id="MobiDB-lite"/>
    </source>
</evidence>
<reference evidence="2" key="1">
    <citation type="submission" date="2021-01" db="EMBL/GenBank/DDBJ databases">
        <title>Rhizobium sp. strain KVB221 16S ribosomal RNA gene Genome sequencing and assembly.</title>
        <authorList>
            <person name="Kang M."/>
        </authorList>
    </citation>
    <scope>NUCLEOTIDE SEQUENCE</scope>
    <source>
        <strain evidence="2">KVB221</strain>
    </source>
</reference>
<dbReference type="EMBL" id="JAEQNC010000009">
    <property type="protein sequence ID" value="MBL0373693.1"/>
    <property type="molecule type" value="Genomic_DNA"/>
</dbReference>
<dbReference type="AlphaFoldDB" id="A0A936YNG1"/>
<organism evidence="2 3">
    <name type="scientific">Rhizobium setariae</name>
    <dbReference type="NCBI Taxonomy" id="2801340"/>
    <lineage>
        <taxon>Bacteria</taxon>
        <taxon>Pseudomonadati</taxon>
        <taxon>Pseudomonadota</taxon>
        <taxon>Alphaproteobacteria</taxon>
        <taxon>Hyphomicrobiales</taxon>
        <taxon>Rhizobiaceae</taxon>
        <taxon>Rhizobium/Agrobacterium group</taxon>
        <taxon>Rhizobium</taxon>
    </lineage>
</organism>
<evidence type="ECO:0000313" key="3">
    <source>
        <dbReference type="Proteomes" id="UP000633219"/>
    </source>
</evidence>
<comment type="caution">
    <text evidence="2">The sequence shown here is derived from an EMBL/GenBank/DDBJ whole genome shotgun (WGS) entry which is preliminary data.</text>
</comment>
<evidence type="ECO:0000313" key="2">
    <source>
        <dbReference type="EMBL" id="MBL0373693.1"/>
    </source>
</evidence>